<dbReference type="EMBL" id="CP012159">
    <property type="protein sequence ID" value="AKT39565.1"/>
    <property type="molecule type" value="Genomic_DNA"/>
</dbReference>
<evidence type="ECO:0008006" key="3">
    <source>
        <dbReference type="Google" id="ProtNLM"/>
    </source>
</evidence>
<dbReference type="Proteomes" id="UP000067626">
    <property type="component" value="Chromosome"/>
</dbReference>
<dbReference type="OrthoDB" id="9964654at2"/>
<protein>
    <recommendedName>
        <fullName evidence="3">Roadblock/LAMTOR2 domain-containing protein</fullName>
    </recommendedName>
</protein>
<reference evidence="1 2" key="1">
    <citation type="submission" date="2015-07" db="EMBL/GenBank/DDBJ databases">
        <title>Genome analysis of myxobacterium Chondromyces crocatus Cm c5 reveals a high potential for natural compound synthesis and the genetic basis for the loss of fruiting body formation.</title>
        <authorList>
            <person name="Zaburannyi N."/>
            <person name="Bunk B."/>
            <person name="Maier J."/>
            <person name="Overmann J."/>
            <person name="Mueller R."/>
        </authorList>
    </citation>
    <scope>NUCLEOTIDE SEQUENCE [LARGE SCALE GENOMIC DNA]</scope>
    <source>
        <strain evidence="1 2">Cm c5</strain>
    </source>
</reference>
<evidence type="ECO:0000313" key="1">
    <source>
        <dbReference type="EMBL" id="AKT39565.1"/>
    </source>
</evidence>
<accession>A0A0K1EFD3</accession>
<dbReference type="AlphaFoldDB" id="A0A0K1EFD3"/>
<dbReference type="KEGG" id="ccro:CMC5_037120"/>
<name>A0A0K1EFD3_CHOCO</name>
<sequence length="122" mass="12995">MLERRTRRSSLPREAVSLLLEAAATRSGAQATALADHHGLLVGGAGHACDLEQLAALGTHRARLGPDPAPSDELLEAFTCGEDLYASPLGLGRDVYYLISLGARVRRHRDIEAGLLRILASS</sequence>
<organism evidence="1 2">
    <name type="scientific">Chondromyces crocatus</name>
    <dbReference type="NCBI Taxonomy" id="52"/>
    <lineage>
        <taxon>Bacteria</taxon>
        <taxon>Pseudomonadati</taxon>
        <taxon>Myxococcota</taxon>
        <taxon>Polyangia</taxon>
        <taxon>Polyangiales</taxon>
        <taxon>Polyangiaceae</taxon>
        <taxon>Chondromyces</taxon>
    </lineage>
</organism>
<evidence type="ECO:0000313" key="2">
    <source>
        <dbReference type="Proteomes" id="UP000067626"/>
    </source>
</evidence>
<proteinExistence type="predicted"/>
<keyword evidence="2" id="KW-1185">Reference proteome</keyword>
<gene>
    <name evidence="1" type="ORF">CMC5_037120</name>
</gene>